<dbReference type="Gene3D" id="1.10.287.1260">
    <property type="match status" value="1"/>
</dbReference>
<feature type="transmembrane region" description="Helical" evidence="2">
    <location>
        <begin position="6"/>
        <end position="27"/>
    </location>
</feature>
<evidence type="ECO:0000313" key="5">
    <source>
        <dbReference type="Proteomes" id="UP001500279"/>
    </source>
</evidence>
<comment type="caution">
    <text evidence="4">The sequence shown here is derived from an EMBL/GenBank/DDBJ whole genome shotgun (WGS) entry which is preliminary data.</text>
</comment>
<keyword evidence="5" id="KW-1185">Reference proteome</keyword>
<dbReference type="InterPro" id="IPR010920">
    <property type="entry name" value="LSM_dom_sf"/>
</dbReference>
<keyword evidence="2" id="KW-0472">Membrane</keyword>
<keyword evidence="2" id="KW-1133">Transmembrane helix</keyword>
<feature type="transmembrane region" description="Helical" evidence="2">
    <location>
        <begin position="83"/>
        <end position="111"/>
    </location>
</feature>
<accession>A0ABN1JMD7</accession>
<dbReference type="EMBL" id="BAAAEW010000004">
    <property type="protein sequence ID" value="GAA0742786.1"/>
    <property type="molecule type" value="Genomic_DNA"/>
</dbReference>
<feature type="transmembrane region" description="Helical" evidence="2">
    <location>
        <begin position="54"/>
        <end position="71"/>
    </location>
</feature>
<keyword evidence="2" id="KW-0812">Transmembrane</keyword>
<name>A0ABN1JMD7_9BURK</name>
<dbReference type="Pfam" id="PF00924">
    <property type="entry name" value="MS_channel_2nd"/>
    <property type="match status" value="1"/>
</dbReference>
<feature type="transmembrane region" description="Helical" evidence="2">
    <location>
        <begin position="131"/>
        <end position="152"/>
    </location>
</feature>
<evidence type="ECO:0000256" key="2">
    <source>
        <dbReference type="SAM" id="Phobius"/>
    </source>
</evidence>
<dbReference type="InterPro" id="IPR006685">
    <property type="entry name" value="MscS_channel_2nd"/>
</dbReference>
<feature type="region of interest" description="Disordered" evidence="1">
    <location>
        <begin position="358"/>
        <end position="403"/>
    </location>
</feature>
<protein>
    <submittedName>
        <fullName evidence="4">Mechanosensitive ion channel</fullName>
    </submittedName>
</protein>
<reference evidence="4 5" key="1">
    <citation type="journal article" date="2019" name="Int. J. Syst. Evol. Microbiol.">
        <title>The Global Catalogue of Microorganisms (GCM) 10K type strain sequencing project: providing services to taxonomists for standard genome sequencing and annotation.</title>
        <authorList>
            <consortium name="The Broad Institute Genomics Platform"/>
            <consortium name="The Broad Institute Genome Sequencing Center for Infectious Disease"/>
            <person name="Wu L."/>
            <person name="Ma J."/>
        </authorList>
    </citation>
    <scope>NUCLEOTIDE SEQUENCE [LARGE SCALE GENOMIC DNA]</scope>
    <source>
        <strain evidence="4 5">JCM 15503</strain>
    </source>
</reference>
<feature type="domain" description="Mechanosensitive ion channel MscS" evidence="3">
    <location>
        <begin position="180"/>
        <end position="246"/>
    </location>
</feature>
<evidence type="ECO:0000259" key="3">
    <source>
        <dbReference type="Pfam" id="PF00924"/>
    </source>
</evidence>
<organism evidence="4 5">
    <name type="scientific">Ideonella azotifigens</name>
    <dbReference type="NCBI Taxonomy" id="513160"/>
    <lineage>
        <taxon>Bacteria</taxon>
        <taxon>Pseudomonadati</taxon>
        <taxon>Pseudomonadota</taxon>
        <taxon>Betaproteobacteria</taxon>
        <taxon>Burkholderiales</taxon>
        <taxon>Sphaerotilaceae</taxon>
        <taxon>Ideonella</taxon>
    </lineage>
</organism>
<gene>
    <name evidence="4" type="ORF">GCM10009107_06640</name>
</gene>
<proteinExistence type="predicted"/>
<dbReference type="PANTHER" id="PTHR30566:SF25">
    <property type="entry name" value="INNER MEMBRANE PROTEIN"/>
    <property type="match status" value="1"/>
</dbReference>
<sequence>MQHFDLYEWWQPLAVGLGAAVLAWLVYRLSQPLVRRVTQHSPVLHAVAVRLQPALKWLLPLIALELVWAGVPDELRGIDGLRHWTGIALIGAFTAAAIAAVRGVVDAVALLHPQDVADNLEARRVMTQARVLSRIAIAGLLLAGLAFMLMTFPRARQLGTSLLASAGLSALVIGIAAKSVFGNLLAGLQIALSQPIRIDDVLIVENEWGRVEEITGTYVVLKIWDERRLIIPLQWFIEHPFQNWTRTTSQIIGSVMLWVDYTTDLGPMRAEATRLAQSSQDYDGRVCLLQVVETSENAMQLRLIVSSPSAGQNWDLRCLLREGLIAFLQRSQPQALPRVRAELQGAASAQNILPSRAAEAGATPAASAPGAQATGGSEVNTQTGMASLAAPTGGVTPPAAPPR</sequence>
<evidence type="ECO:0000256" key="1">
    <source>
        <dbReference type="SAM" id="MobiDB-lite"/>
    </source>
</evidence>
<evidence type="ECO:0000313" key="4">
    <source>
        <dbReference type="EMBL" id="GAA0742786.1"/>
    </source>
</evidence>
<dbReference type="PANTHER" id="PTHR30566">
    <property type="entry name" value="YNAI-RELATED MECHANOSENSITIVE ION CHANNEL"/>
    <property type="match status" value="1"/>
</dbReference>
<feature type="compositionally biased region" description="Low complexity" evidence="1">
    <location>
        <begin position="358"/>
        <end position="377"/>
    </location>
</feature>
<dbReference type="SUPFAM" id="SSF50182">
    <property type="entry name" value="Sm-like ribonucleoproteins"/>
    <property type="match status" value="1"/>
</dbReference>
<dbReference type="RefSeq" id="WP_141287505.1">
    <property type="nucleotide sequence ID" value="NZ_BAAAEW010000004.1"/>
</dbReference>
<dbReference type="Proteomes" id="UP001500279">
    <property type="component" value="Unassembled WGS sequence"/>
</dbReference>